<reference evidence="2" key="1">
    <citation type="submission" date="2021-01" db="EMBL/GenBank/DDBJ databases">
        <authorList>
            <consortium name="Genoscope - CEA"/>
            <person name="William W."/>
        </authorList>
    </citation>
    <scope>NUCLEOTIDE SEQUENCE</scope>
</reference>
<evidence type="ECO:0000256" key="1">
    <source>
        <dbReference type="SAM" id="Coils"/>
    </source>
</evidence>
<dbReference type="Proteomes" id="UP000692954">
    <property type="component" value="Unassembled WGS sequence"/>
</dbReference>
<keyword evidence="3" id="KW-1185">Reference proteome</keyword>
<dbReference type="AlphaFoldDB" id="A0A8S1LRE6"/>
<feature type="coiled-coil region" evidence="1">
    <location>
        <begin position="101"/>
        <end position="170"/>
    </location>
</feature>
<dbReference type="EMBL" id="CAJJDN010000022">
    <property type="protein sequence ID" value="CAD8067236.1"/>
    <property type="molecule type" value="Genomic_DNA"/>
</dbReference>
<dbReference type="OrthoDB" id="308637at2759"/>
<proteinExistence type="predicted"/>
<sequence>MIPNRQQQLNEKELEAFKQKNKIASILVEDATFNIVINKKRAELSDKEFLRWLDQIKRQDQQKAVLIKQVEQEKTYNVKEKQVNIKQTQTNEQLKFFGSLKQQLELEKIQAQIKKKTQKAQNQIDRQRLGEVNSKNVEDKRRVEQNQKMLEEMLREKQQEQERKDYLINEEKQKHSKLNDFDEVDMEENLNKLKFESKKASKGRLLNKVTKSFMPFLKKEL</sequence>
<evidence type="ECO:0000313" key="2">
    <source>
        <dbReference type="EMBL" id="CAD8067236.1"/>
    </source>
</evidence>
<accession>A0A8S1LRE6</accession>
<organism evidence="2 3">
    <name type="scientific">Paramecium sonneborni</name>
    <dbReference type="NCBI Taxonomy" id="65129"/>
    <lineage>
        <taxon>Eukaryota</taxon>
        <taxon>Sar</taxon>
        <taxon>Alveolata</taxon>
        <taxon>Ciliophora</taxon>
        <taxon>Intramacronucleata</taxon>
        <taxon>Oligohymenophorea</taxon>
        <taxon>Peniculida</taxon>
        <taxon>Parameciidae</taxon>
        <taxon>Paramecium</taxon>
    </lineage>
</organism>
<comment type="caution">
    <text evidence="2">The sequence shown here is derived from an EMBL/GenBank/DDBJ whole genome shotgun (WGS) entry which is preliminary data.</text>
</comment>
<evidence type="ECO:0000313" key="3">
    <source>
        <dbReference type="Proteomes" id="UP000692954"/>
    </source>
</evidence>
<gene>
    <name evidence="2" type="ORF">PSON_ATCC_30995.1.T0220345</name>
</gene>
<keyword evidence="1" id="KW-0175">Coiled coil</keyword>
<name>A0A8S1LRE6_9CILI</name>
<protein>
    <submittedName>
        <fullName evidence="2">Uncharacterized protein</fullName>
    </submittedName>
</protein>